<keyword evidence="3 9" id="KW-0812">Transmembrane</keyword>
<evidence type="ECO:0000313" key="13">
    <source>
        <dbReference type="Proteomes" id="UP000276133"/>
    </source>
</evidence>
<evidence type="ECO:0000256" key="4">
    <source>
        <dbReference type="ARBA" id="ARBA00022989"/>
    </source>
</evidence>
<keyword evidence="4 10" id="KW-1133">Transmembrane helix</keyword>
<gene>
    <name evidence="12" type="ORF">BpHYR1_029982</name>
</gene>
<feature type="transmembrane region" description="Helical" evidence="10">
    <location>
        <begin position="153"/>
        <end position="175"/>
    </location>
</feature>
<comment type="caution">
    <text evidence="12">The sequence shown here is derived from an EMBL/GenBank/DDBJ whole genome shotgun (WGS) entry which is preliminary data.</text>
</comment>
<keyword evidence="7 10" id="KW-0472">Membrane</keyword>
<evidence type="ECO:0000256" key="10">
    <source>
        <dbReference type="SAM" id="Phobius"/>
    </source>
</evidence>
<feature type="transmembrane region" description="Helical" evidence="10">
    <location>
        <begin position="63"/>
        <end position="82"/>
    </location>
</feature>
<reference evidence="12 13" key="1">
    <citation type="journal article" date="2018" name="Sci. Rep.">
        <title>Genomic signatures of local adaptation to the degree of environmental predictability in rotifers.</title>
        <authorList>
            <person name="Franch-Gras L."/>
            <person name="Hahn C."/>
            <person name="Garcia-Roger E.M."/>
            <person name="Carmona M.J."/>
            <person name="Serra M."/>
            <person name="Gomez A."/>
        </authorList>
    </citation>
    <scope>NUCLEOTIDE SEQUENCE [LARGE SCALE GENOMIC DNA]</scope>
    <source>
        <strain evidence="12">HYR1</strain>
    </source>
</reference>
<evidence type="ECO:0000256" key="1">
    <source>
        <dbReference type="ARBA" id="ARBA00004141"/>
    </source>
</evidence>
<dbReference type="PANTHER" id="PTHR10110">
    <property type="entry name" value="SODIUM/HYDROGEN EXCHANGER"/>
    <property type="match status" value="1"/>
</dbReference>
<evidence type="ECO:0000256" key="2">
    <source>
        <dbReference type="ARBA" id="ARBA00022448"/>
    </source>
</evidence>
<keyword evidence="13" id="KW-1185">Reference proteome</keyword>
<keyword evidence="6 9" id="KW-0406">Ion transport</keyword>
<feature type="transmembrane region" description="Helical" evidence="10">
    <location>
        <begin position="94"/>
        <end position="112"/>
    </location>
</feature>
<feature type="transmembrane region" description="Helical" evidence="10">
    <location>
        <begin position="378"/>
        <end position="403"/>
    </location>
</feature>
<evidence type="ECO:0000256" key="5">
    <source>
        <dbReference type="ARBA" id="ARBA00023053"/>
    </source>
</evidence>
<evidence type="ECO:0000256" key="6">
    <source>
        <dbReference type="ARBA" id="ARBA00023065"/>
    </source>
</evidence>
<comment type="subcellular location">
    <subcellularLocation>
        <location evidence="1">Membrane</location>
        <topology evidence="1">Multi-pass membrane protein</topology>
    </subcellularLocation>
</comment>
<feature type="transmembrane region" description="Helical" evidence="10">
    <location>
        <begin position="446"/>
        <end position="469"/>
    </location>
</feature>
<dbReference type="GO" id="GO:0015385">
    <property type="term" value="F:sodium:proton antiporter activity"/>
    <property type="evidence" value="ECO:0007669"/>
    <property type="project" value="InterPro"/>
</dbReference>
<dbReference type="InterPro" id="IPR006153">
    <property type="entry name" value="Cation/H_exchanger_TM"/>
</dbReference>
<dbReference type="PANTHER" id="PTHR10110:SF98">
    <property type="entry name" value="SODIUM_HYDROGEN EXCHANGER"/>
    <property type="match status" value="1"/>
</dbReference>
<feature type="transmembrane region" description="Helical" evidence="10">
    <location>
        <begin position="347"/>
        <end position="366"/>
    </location>
</feature>
<keyword evidence="9" id="KW-0050">Antiport</keyword>
<name>A0A3M7QU79_BRAPC</name>
<dbReference type="Proteomes" id="UP000276133">
    <property type="component" value="Unassembled WGS sequence"/>
</dbReference>
<dbReference type="GO" id="GO:0005886">
    <property type="term" value="C:plasma membrane"/>
    <property type="evidence" value="ECO:0007669"/>
    <property type="project" value="TreeGrafter"/>
</dbReference>
<protein>
    <recommendedName>
        <fullName evidence="9">Sodium/hydrogen exchanger</fullName>
    </recommendedName>
</protein>
<organism evidence="12 13">
    <name type="scientific">Brachionus plicatilis</name>
    <name type="common">Marine rotifer</name>
    <name type="synonym">Brachionus muelleri</name>
    <dbReference type="NCBI Taxonomy" id="10195"/>
    <lineage>
        <taxon>Eukaryota</taxon>
        <taxon>Metazoa</taxon>
        <taxon>Spiralia</taxon>
        <taxon>Gnathifera</taxon>
        <taxon>Rotifera</taxon>
        <taxon>Eurotatoria</taxon>
        <taxon>Monogononta</taxon>
        <taxon>Pseudotrocha</taxon>
        <taxon>Ploima</taxon>
        <taxon>Brachionidae</taxon>
        <taxon>Brachionus</taxon>
    </lineage>
</organism>
<feature type="transmembrane region" description="Helical" evidence="10">
    <location>
        <begin position="218"/>
        <end position="241"/>
    </location>
</feature>
<dbReference type="GO" id="GO:0015386">
    <property type="term" value="F:potassium:proton antiporter activity"/>
    <property type="evidence" value="ECO:0007669"/>
    <property type="project" value="TreeGrafter"/>
</dbReference>
<proteinExistence type="inferred from homology"/>
<dbReference type="AlphaFoldDB" id="A0A3M7QU79"/>
<feature type="transmembrane region" description="Helical" evidence="10">
    <location>
        <begin position="187"/>
        <end position="211"/>
    </location>
</feature>
<dbReference type="InterPro" id="IPR004709">
    <property type="entry name" value="NaH_exchanger"/>
</dbReference>
<comment type="similarity">
    <text evidence="9">Belongs to the monovalent cation:proton antiporter 1 (CPA1) transporter (TC 2.A.36) family.</text>
</comment>
<evidence type="ECO:0000256" key="7">
    <source>
        <dbReference type="ARBA" id="ARBA00023136"/>
    </source>
</evidence>
<feature type="transmembrane region" description="Helical" evidence="10">
    <location>
        <begin position="124"/>
        <end position="141"/>
    </location>
</feature>
<sequence>MIFMWNLFKRIKLSFWFYLLLTVIWLFSRQVNSTTSIEISGADDKPVGRYQVAKLNFDHVSDIYAITLWILLGCLAKIGFHMSHKLTQRFPESCLLMVLGLIVGAILYGTKLSSQKAYVLNSDTFFLFLLPPIILEAGYFMPNRPFFNNIGTILLFAILNTFFNTFLIGTTIWAFSFTPIYGGVEFEMLHCFVFASLISAVDPVAVLATFVEIHVNDMLYIIVFGESLLNDAVSVVLYRLFEAFTDMGPANILPVDVVLGGISFLIVAGGGVFIGIAFGIIACYTTKFTSEAPILEPLIILIYSYLSYLTAELFSTSGILAITFCGMFMKQYVEFNIAKKSNSSIEYILKLAANTTETIIFIFMGLSTVSDEHSWNTGFVLVTLFSCAIYRIIGVIIFANLANKWRLVKLKSTDMLIMSYGGIRGAVAFALALILDENKIPRKKEFVTATISVVFFTVFIQGSTIGPIVKYFEIKCKEFEEPTMIAKLSNRMVDYIMSCLEDLSGISGKHSLRDKIRTYDRDFIKPILLRDKGLAKDIKLMSTLQKINELNVNRMAENPIFVLPPSHTYNQLANFGGTSPRIFIDSDQSDVYVPQIKILKTESFDETSDDEDYSDLLQNAITADQSRTVKRYRRLSQFEDDFDIAQKKLLTRNPELNQFRMDVLLEKEVLNLTTIQFSFQIEKCFFNLILI</sequence>
<keyword evidence="5" id="KW-0915">Sodium</keyword>
<accession>A0A3M7QU79</accession>
<feature type="domain" description="Cation/H+ exchanger transmembrane" evidence="11">
    <location>
        <begin position="75"/>
        <end position="470"/>
    </location>
</feature>
<dbReference type="NCBIfam" id="TIGR00840">
    <property type="entry name" value="b_cpa1"/>
    <property type="match status" value="1"/>
</dbReference>
<dbReference type="GO" id="GO:0098719">
    <property type="term" value="P:sodium ion import across plasma membrane"/>
    <property type="evidence" value="ECO:0007669"/>
    <property type="project" value="TreeGrafter"/>
</dbReference>
<dbReference type="Gene3D" id="6.10.140.1330">
    <property type="match status" value="1"/>
</dbReference>
<evidence type="ECO:0000313" key="12">
    <source>
        <dbReference type="EMBL" id="RNA14631.1"/>
    </source>
</evidence>
<feature type="transmembrane region" description="Helical" evidence="10">
    <location>
        <begin position="261"/>
        <end position="282"/>
    </location>
</feature>
<feature type="transmembrane region" description="Helical" evidence="10">
    <location>
        <begin position="415"/>
        <end position="434"/>
    </location>
</feature>
<dbReference type="GO" id="GO:0051453">
    <property type="term" value="P:regulation of intracellular pH"/>
    <property type="evidence" value="ECO:0007669"/>
    <property type="project" value="TreeGrafter"/>
</dbReference>
<dbReference type="OrthoDB" id="196264at2759"/>
<evidence type="ECO:0000256" key="8">
    <source>
        <dbReference type="ARBA" id="ARBA00023201"/>
    </source>
</evidence>
<dbReference type="InterPro" id="IPR018422">
    <property type="entry name" value="Cation/H_exchanger_CPA1"/>
</dbReference>
<evidence type="ECO:0000256" key="3">
    <source>
        <dbReference type="ARBA" id="ARBA00022692"/>
    </source>
</evidence>
<keyword evidence="8 9" id="KW-0739">Sodium transport</keyword>
<dbReference type="STRING" id="10195.A0A3M7QU79"/>
<evidence type="ECO:0000259" key="11">
    <source>
        <dbReference type="Pfam" id="PF00999"/>
    </source>
</evidence>
<dbReference type="Pfam" id="PF00999">
    <property type="entry name" value="Na_H_Exchanger"/>
    <property type="match status" value="1"/>
</dbReference>
<keyword evidence="2 9" id="KW-0813">Transport</keyword>
<evidence type="ECO:0000256" key="9">
    <source>
        <dbReference type="RuleBase" id="RU003722"/>
    </source>
</evidence>
<dbReference type="EMBL" id="REGN01005144">
    <property type="protein sequence ID" value="RNA14631.1"/>
    <property type="molecule type" value="Genomic_DNA"/>
</dbReference>
<dbReference type="PRINTS" id="PR01084">
    <property type="entry name" value="NAHEXCHNGR"/>
</dbReference>